<gene>
    <name evidence="1" type="ORF">Tco_0875841</name>
</gene>
<protein>
    <submittedName>
        <fullName evidence="1">Uncharacterized protein</fullName>
    </submittedName>
</protein>
<reference evidence="1" key="1">
    <citation type="journal article" date="2022" name="Int. J. Mol. Sci.">
        <title>Draft Genome of Tanacetum Coccineum: Genomic Comparison of Closely Related Tanacetum-Family Plants.</title>
        <authorList>
            <person name="Yamashiro T."/>
            <person name="Shiraishi A."/>
            <person name="Nakayama K."/>
            <person name="Satake H."/>
        </authorList>
    </citation>
    <scope>NUCLEOTIDE SEQUENCE</scope>
</reference>
<accession>A0ABQ5BQR3</accession>
<name>A0ABQ5BQR3_9ASTR</name>
<dbReference type="InterPro" id="IPR004242">
    <property type="entry name" value="Transposase_21"/>
</dbReference>
<keyword evidence="2" id="KW-1185">Reference proteome</keyword>
<evidence type="ECO:0000313" key="1">
    <source>
        <dbReference type="EMBL" id="GJT17135.1"/>
    </source>
</evidence>
<organism evidence="1 2">
    <name type="scientific">Tanacetum coccineum</name>
    <dbReference type="NCBI Taxonomy" id="301880"/>
    <lineage>
        <taxon>Eukaryota</taxon>
        <taxon>Viridiplantae</taxon>
        <taxon>Streptophyta</taxon>
        <taxon>Embryophyta</taxon>
        <taxon>Tracheophyta</taxon>
        <taxon>Spermatophyta</taxon>
        <taxon>Magnoliopsida</taxon>
        <taxon>eudicotyledons</taxon>
        <taxon>Gunneridae</taxon>
        <taxon>Pentapetalae</taxon>
        <taxon>asterids</taxon>
        <taxon>campanulids</taxon>
        <taxon>Asterales</taxon>
        <taxon>Asteraceae</taxon>
        <taxon>Asteroideae</taxon>
        <taxon>Anthemideae</taxon>
        <taxon>Anthemidinae</taxon>
        <taxon>Tanacetum</taxon>
    </lineage>
</organism>
<evidence type="ECO:0000313" key="2">
    <source>
        <dbReference type="Proteomes" id="UP001151760"/>
    </source>
</evidence>
<sequence>MLATLRLDGRSMKDFAPKYLDFAAEPRNVLLGLAADGFNPFGNLSQSYSMWPVILTTYNLPLWLCMKESSFMLTLLIPGPKSSGKDIDVYLRPLIDDLKVMAKQVQLSLKAMGHNQMSRIQSEIRDDAHVDDADIRSIMLKGEPMG</sequence>
<reference evidence="1" key="2">
    <citation type="submission" date="2022-01" db="EMBL/GenBank/DDBJ databases">
        <authorList>
            <person name="Yamashiro T."/>
            <person name="Shiraishi A."/>
            <person name="Satake H."/>
            <person name="Nakayama K."/>
        </authorList>
    </citation>
    <scope>NUCLEOTIDE SEQUENCE</scope>
</reference>
<proteinExistence type="predicted"/>
<dbReference type="EMBL" id="BQNB010013532">
    <property type="protein sequence ID" value="GJT17135.1"/>
    <property type="molecule type" value="Genomic_DNA"/>
</dbReference>
<dbReference type="Proteomes" id="UP001151760">
    <property type="component" value="Unassembled WGS sequence"/>
</dbReference>
<comment type="caution">
    <text evidence="1">The sequence shown here is derived from an EMBL/GenBank/DDBJ whole genome shotgun (WGS) entry which is preliminary data.</text>
</comment>
<dbReference type="Pfam" id="PF02992">
    <property type="entry name" value="Transposase_21"/>
    <property type="match status" value="1"/>
</dbReference>